<evidence type="ECO:0000256" key="5">
    <source>
        <dbReference type="ARBA" id="ARBA00019077"/>
    </source>
</evidence>
<comment type="similarity">
    <text evidence="3">Belongs to the glycosyltransferase group 1 family. Glycosyltransferase 30 subfamily.</text>
</comment>
<feature type="domain" description="3-deoxy-D-manno-octulosonic-acid transferase N-terminal" evidence="12">
    <location>
        <begin position="34"/>
        <end position="213"/>
    </location>
</feature>
<reference evidence="13 14" key="1">
    <citation type="submission" date="2016-02" db="EMBL/GenBank/DDBJ databases">
        <title>Complete Genome of H5569, the type strain of the newly described species Haematospirillium jordaniae.</title>
        <authorList>
            <person name="Nicholson A.C."/>
            <person name="Humrighouse B.W."/>
            <person name="Loparov V."/>
            <person name="McQuiston J.R."/>
        </authorList>
    </citation>
    <scope>NUCLEOTIDE SEQUENCE [LARGE SCALE GENOMIC DNA]</scope>
    <source>
        <strain evidence="13 14">H5569</strain>
    </source>
</reference>
<dbReference type="Gene3D" id="3.40.50.2000">
    <property type="entry name" value="Glycogen Phosphorylase B"/>
    <property type="match status" value="1"/>
</dbReference>
<dbReference type="KEGG" id="hjo:AY555_01825"/>
<name>A0A143DBK3_9PROT</name>
<dbReference type="InterPro" id="IPR007507">
    <property type="entry name" value="Glycos_transf_N"/>
</dbReference>
<dbReference type="InterPro" id="IPR038107">
    <property type="entry name" value="Glycos_transf_N_sf"/>
</dbReference>
<keyword evidence="11" id="KW-1003">Cell membrane</keyword>
<organism evidence="13 14">
    <name type="scientific">Haematospirillum jordaniae</name>
    <dbReference type="NCBI Taxonomy" id="1549855"/>
    <lineage>
        <taxon>Bacteria</taxon>
        <taxon>Pseudomonadati</taxon>
        <taxon>Pseudomonadota</taxon>
        <taxon>Alphaproteobacteria</taxon>
        <taxon>Rhodospirillales</taxon>
        <taxon>Novispirillaceae</taxon>
        <taxon>Haematospirillum</taxon>
    </lineage>
</organism>
<evidence type="ECO:0000256" key="6">
    <source>
        <dbReference type="ARBA" id="ARBA00022679"/>
    </source>
</evidence>
<dbReference type="FunFam" id="3.40.50.2000:FF:000032">
    <property type="entry name" value="3-deoxy-D-manno-octulosonic acid transferase"/>
    <property type="match status" value="1"/>
</dbReference>
<feature type="active site" description="Proton acceptor" evidence="9">
    <location>
        <position position="61"/>
    </location>
</feature>
<dbReference type="GO" id="GO:0005886">
    <property type="term" value="C:plasma membrane"/>
    <property type="evidence" value="ECO:0007669"/>
    <property type="project" value="UniProtKB-SubCell"/>
</dbReference>
<dbReference type="PANTHER" id="PTHR42755:SF1">
    <property type="entry name" value="3-DEOXY-D-MANNO-OCTULOSONIC ACID TRANSFERASE, MITOCHONDRIAL-RELATED"/>
    <property type="match status" value="1"/>
</dbReference>
<keyword evidence="11" id="KW-0472">Membrane</keyword>
<dbReference type="GO" id="GO:0043842">
    <property type="term" value="F:Kdo transferase activity"/>
    <property type="evidence" value="ECO:0007669"/>
    <property type="project" value="UniProtKB-EC"/>
</dbReference>
<keyword evidence="11" id="KW-0448">Lipopolysaccharide biosynthesis</keyword>
<comment type="pathway">
    <text evidence="2 11">Bacterial outer membrane biogenesis; LPS core biosynthesis.</text>
</comment>
<dbReference type="EC" id="2.4.99.12" evidence="4 11"/>
<proteinExistence type="inferred from homology"/>
<evidence type="ECO:0000256" key="2">
    <source>
        <dbReference type="ARBA" id="ARBA00004713"/>
    </source>
</evidence>
<evidence type="ECO:0000256" key="11">
    <source>
        <dbReference type="RuleBase" id="RU365103"/>
    </source>
</evidence>
<dbReference type="OrthoDB" id="9789797at2"/>
<evidence type="ECO:0000313" key="14">
    <source>
        <dbReference type="Proteomes" id="UP000076066"/>
    </source>
</evidence>
<dbReference type="Proteomes" id="UP000076066">
    <property type="component" value="Chromosome"/>
</dbReference>
<protein>
    <recommendedName>
        <fullName evidence="5 11">3-deoxy-D-manno-octulosonic acid transferase</fullName>
        <shortName evidence="11">Kdo transferase</shortName>
        <ecNumber evidence="4 11">2.4.99.12</ecNumber>
    </recommendedName>
    <alternativeName>
        <fullName evidence="7 11">Lipid IV(A) 3-deoxy-D-manno-octulosonic acid transferase</fullName>
    </alternativeName>
</protein>
<gene>
    <name evidence="13" type="ORF">AY555_01825</name>
</gene>
<dbReference type="UniPathway" id="UPA00958"/>
<comment type="subcellular location">
    <subcellularLocation>
        <location evidence="11">Cell membrane</location>
    </subcellularLocation>
</comment>
<evidence type="ECO:0000256" key="10">
    <source>
        <dbReference type="PIRSR" id="PIRSR639901-2"/>
    </source>
</evidence>
<comment type="catalytic activity">
    <reaction evidence="8 11">
        <text>lipid IVA (E. coli) + CMP-3-deoxy-beta-D-manno-octulosonate = alpha-Kdo-(2-&gt;6)-lipid IVA (E. coli) + CMP + H(+)</text>
        <dbReference type="Rhea" id="RHEA:28066"/>
        <dbReference type="ChEBI" id="CHEBI:15378"/>
        <dbReference type="ChEBI" id="CHEBI:58603"/>
        <dbReference type="ChEBI" id="CHEBI:60364"/>
        <dbReference type="ChEBI" id="CHEBI:60377"/>
        <dbReference type="ChEBI" id="CHEBI:85987"/>
        <dbReference type="EC" id="2.4.99.12"/>
    </reaction>
</comment>
<evidence type="ECO:0000256" key="4">
    <source>
        <dbReference type="ARBA" id="ARBA00012621"/>
    </source>
</evidence>
<accession>A0A143DBK3</accession>
<keyword evidence="14" id="KW-1185">Reference proteome</keyword>
<feature type="site" description="Transition state stabilizer" evidence="10">
    <location>
        <position position="211"/>
    </location>
</feature>
<dbReference type="RefSeq" id="WP_066132663.1">
    <property type="nucleotide sequence ID" value="NZ_CP014525.1"/>
</dbReference>
<feature type="site" description="Transition state stabilizer" evidence="10">
    <location>
        <position position="135"/>
    </location>
</feature>
<evidence type="ECO:0000256" key="1">
    <source>
        <dbReference type="ARBA" id="ARBA00003394"/>
    </source>
</evidence>
<dbReference type="PANTHER" id="PTHR42755">
    <property type="entry name" value="3-DEOXY-MANNO-OCTULOSONATE CYTIDYLYLTRANSFERASE"/>
    <property type="match status" value="1"/>
</dbReference>
<evidence type="ECO:0000313" key="13">
    <source>
        <dbReference type="EMBL" id="AMW34117.1"/>
    </source>
</evidence>
<dbReference type="InterPro" id="IPR039901">
    <property type="entry name" value="Kdotransferase"/>
</dbReference>
<sequence>MIPFLYHSVVSTSAPALRLWLEYRARQGKEDPERLPERRGIASHPRPAGPVLWIHAASVGESLSVLPLLQSVMTARPSWSAVLTTGTRTSARLLPSRLHDIGVGRIIHQFVPLDHPRWVGRFLDHWQPNLALWVESELWPNLLKACRERRIASALVNGRMSEHSFQRWRLAPALIRDMLSGFSLCMGQSPEDTQRLQELGARNPVCPGNLKYASPPLPVDLDKLEAARNVIKNRPVWLASSTHPGEELMAGQVHRAMAAQIPDLLTIIVPRHPERGEDIARELMDRGMTVALRSHGSAPDQDCDVWLADTLGELGLFYRLCPVSFIGKSLLGTGGQNPLEPARLGSAVVFGPHMENFAEISIRMLQHRAAIQVPDAEELTRTVQQLLLQPGMRETLTQSAQSFCHQEASVLERIMAHLLPLCDSGAS</sequence>
<dbReference type="Pfam" id="PF04413">
    <property type="entry name" value="Glycos_transf_N"/>
    <property type="match status" value="1"/>
</dbReference>
<evidence type="ECO:0000256" key="9">
    <source>
        <dbReference type="PIRSR" id="PIRSR639901-1"/>
    </source>
</evidence>
<dbReference type="AlphaFoldDB" id="A0A143DBK3"/>
<evidence type="ECO:0000256" key="3">
    <source>
        <dbReference type="ARBA" id="ARBA00006380"/>
    </source>
</evidence>
<evidence type="ECO:0000259" key="12">
    <source>
        <dbReference type="Pfam" id="PF04413"/>
    </source>
</evidence>
<evidence type="ECO:0000256" key="7">
    <source>
        <dbReference type="ARBA" id="ARBA00031445"/>
    </source>
</evidence>
<dbReference type="GO" id="GO:0009245">
    <property type="term" value="P:lipid A biosynthetic process"/>
    <property type="evidence" value="ECO:0007669"/>
    <property type="project" value="TreeGrafter"/>
</dbReference>
<dbReference type="Gene3D" id="3.40.50.11720">
    <property type="entry name" value="3-Deoxy-D-manno-octulosonic-acid transferase, N-terminal domain"/>
    <property type="match status" value="1"/>
</dbReference>
<keyword evidence="6 11" id="KW-0808">Transferase</keyword>
<dbReference type="EMBL" id="CP014525">
    <property type="protein sequence ID" value="AMW34117.1"/>
    <property type="molecule type" value="Genomic_DNA"/>
</dbReference>
<dbReference type="STRING" id="1549855.AY555_01825"/>
<evidence type="ECO:0000256" key="8">
    <source>
        <dbReference type="ARBA" id="ARBA00049183"/>
    </source>
</evidence>
<comment type="function">
    <text evidence="1 11">Involved in lipopolysaccharide (LPS) biosynthesis. Catalyzes the transfer of 3-deoxy-D-manno-octulosonate (Kdo) residue(s) from CMP-Kdo to lipid IV(A), the tetraacyldisaccharide-1,4'-bisphosphate precursor of lipid A.</text>
</comment>
<dbReference type="GO" id="GO:0009244">
    <property type="term" value="P:lipopolysaccharide core region biosynthetic process"/>
    <property type="evidence" value="ECO:0007669"/>
    <property type="project" value="UniProtKB-UniRule"/>
</dbReference>
<dbReference type="GeneID" id="53315894"/>